<dbReference type="PIRSF" id="PIRSF006470">
    <property type="entry name" value="DctB"/>
    <property type="match status" value="1"/>
</dbReference>
<evidence type="ECO:0000256" key="1">
    <source>
        <dbReference type="ARBA" id="ARBA00022729"/>
    </source>
</evidence>
<evidence type="ECO:0000313" key="4">
    <source>
        <dbReference type="Proteomes" id="UP000236919"/>
    </source>
</evidence>
<reference evidence="3 4" key="1">
    <citation type="submission" date="2018-01" db="EMBL/GenBank/DDBJ databases">
        <title>Genomic Encyclopedia of Type Strains, Phase III (KMG-III): the genomes of soil and plant-associated and newly described type strains.</title>
        <authorList>
            <person name="Whitman W."/>
        </authorList>
    </citation>
    <scope>NUCLEOTIDE SEQUENCE [LARGE SCALE GENOMIC DNA]</scope>
    <source>
        <strain evidence="3 4">1131</strain>
    </source>
</reference>
<dbReference type="RefSeq" id="WP_103717356.1">
    <property type="nucleotide sequence ID" value="NZ_PQFZ01000003.1"/>
</dbReference>
<comment type="caution">
    <text evidence="3">The sequence shown here is derived from an EMBL/GenBank/DDBJ whole genome shotgun (WGS) entry which is preliminary data.</text>
</comment>
<feature type="chain" id="PRO_5015670799" evidence="2">
    <location>
        <begin position="27"/>
        <end position="328"/>
    </location>
</feature>
<organism evidence="3 4">
    <name type="scientific">Bosea psychrotolerans</name>
    <dbReference type="NCBI Taxonomy" id="1871628"/>
    <lineage>
        <taxon>Bacteria</taxon>
        <taxon>Pseudomonadati</taxon>
        <taxon>Pseudomonadota</taxon>
        <taxon>Alphaproteobacteria</taxon>
        <taxon>Hyphomicrobiales</taxon>
        <taxon>Boseaceae</taxon>
        <taxon>Bosea</taxon>
    </lineage>
</organism>
<accession>A0A2S4MHC1</accession>
<evidence type="ECO:0000313" key="3">
    <source>
        <dbReference type="EMBL" id="POR54153.1"/>
    </source>
</evidence>
<evidence type="ECO:0000256" key="2">
    <source>
        <dbReference type="SAM" id="SignalP"/>
    </source>
</evidence>
<dbReference type="NCBIfam" id="TIGR00787">
    <property type="entry name" value="dctP"/>
    <property type="match status" value="1"/>
</dbReference>
<dbReference type="CDD" id="cd13603">
    <property type="entry name" value="PBP2_TRAP_Siap_TeaA_like"/>
    <property type="match status" value="1"/>
</dbReference>
<dbReference type="GO" id="GO:0030246">
    <property type="term" value="F:carbohydrate binding"/>
    <property type="evidence" value="ECO:0007669"/>
    <property type="project" value="TreeGrafter"/>
</dbReference>
<dbReference type="InterPro" id="IPR038404">
    <property type="entry name" value="TRAP_DctP_sf"/>
</dbReference>
<dbReference type="OrthoDB" id="9803763at2"/>
<dbReference type="AlphaFoldDB" id="A0A2S4MHC1"/>
<dbReference type="Proteomes" id="UP000236919">
    <property type="component" value="Unassembled WGS sequence"/>
</dbReference>
<dbReference type="InterPro" id="IPR004682">
    <property type="entry name" value="TRAP_DctP"/>
</dbReference>
<feature type="signal peptide" evidence="2">
    <location>
        <begin position="1"/>
        <end position="26"/>
    </location>
</feature>
<keyword evidence="1 2" id="KW-0732">Signal</keyword>
<dbReference type="GO" id="GO:0055085">
    <property type="term" value="P:transmembrane transport"/>
    <property type="evidence" value="ECO:0007669"/>
    <property type="project" value="InterPro"/>
</dbReference>
<dbReference type="PANTHER" id="PTHR33376">
    <property type="match status" value="1"/>
</dbReference>
<dbReference type="EMBL" id="PQFZ01000003">
    <property type="protein sequence ID" value="POR54153.1"/>
    <property type="molecule type" value="Genomic_DNA"/>
</dbReference>
<dbReference type="Gene3D" id="3.40.190.170">
    <property type="entry name" value="Bacterial extracellular solute-binding protein, family 7"/>
    <property type="match status" value="1"/>
</dbReference>
<sequence>MSPTRREITASLLAAPALLSTRAAHAAGRPVTVASLFGEDKPETRVWRKIAEILNRTAPGRFDLRIVGNAALGGEKEVAEGVRLGSVQASLSTISALSGWVPDSQILDLPFLFRDRGHLKRVLAGPLGDELKGKFEGQGFVVLGFINYGARHLLAKEPITTPAGIKGKRIRVIQSPLHTELWSGLGAYPTPIPIPETYNALKTGVVDCMDLTKSAYVGFKLHEVVPYLIETGHIWASGVIYVSAAFWKGLSAEDKAALSAAAAEGVGYFDDLIVADEEASMAKAAAEGGKVVQPQDRPAWEEGARKVWTSFASKLGGIDKIEAVAKSA</sequence>
<keyword evidence="3" id="KW-0675">Receptor</keyword>
<gene>
    <name evidence="3" type="ORF">CYD53_103255</name>
</gene>
<dbReference type="GO" id="GO:0030288">
    <property type="term" value="C:outer membrane-bounded periplasmic space"/>
    <property type="evidence" value="ECO:0007669"/>
    <property type="project" value="InterPro"/>
</dbReference>
<name>A0A2S4MHC1_9HYPH</name>
<protein>
    <submittedName>
        <fullName evidence="3">Tripartite ATP-independent transporter DctP family solute receptor</fullName>
    </submittedName>
</protein>
<proteinExistence type="predicted"/>
<dbReference type="Pfam" id="PF03480">
    <property type="entry name" value="DctP"/>
    <property type="match status" value="1"/>
</dbReference>
<dbReference type="PANTHER" id="PTHR33376:SF2">
    <property type="entry name" value="DICARBOXYLATE-BINDING PERIPLASMIC PROTEIN"/>
    <property type="match status" value="1"/>
</dbReference>
<keyword evidence="4" id="KW-1185">Reference proteome</keyword>
<dbReference type="NCBIfam" id="NF037995">
    <property type="entry name" value="TRAP_S1"/>
    <property type="match status" value="1"/>
</dbReference>
<dbReference type="InterPro" id="IPR018389">
    <property type="entry name" value="DctP_fam"/>
</dbReference>